<sequence>MPKLTITSFFLLLVIIGSLKWRTLLTLSLVNYNCTLNDKSTSLKKVRSKKLKTKNSNDVLQKARALERNRAAEGKSPISKYKVVPSLAPKMNAFERTAEDDDSWGEESEASDEDAYNYKSNHLDTKQPNFPLPPMSFALVPVQHPGFLNKEPVKKPHLRKNDGIGSKSKHTSLTRESKRVGVSTETQTDLTPYEQVPPSHYHSNHIQTHHHSPRIYPKRLSVEEERKLIGQATLHFYDDRHFAQRYSDDFINSYLHDEMIPDLLIELLDEMYNRKSKPGHSSRVPQHTQFTQHMTGAHLPTRMDMWGDTEQVQALIGQAEASKQVVDDLISDYLHQQVAAVVRETCAEFVQGFLDKSAPEKTLAKLTDEITTETVYSMFNEITTEAVEEELLSHHVTNPVVDDLLIDIAFDVIESAQDKTRGDEYKELSEGANEKFLDGIILENALEQILKQERIHVDSTPAAHCAQDSMILDILLRRMAELERSQRDLMDVHPVRKFHERVVTDAVMDLLLNELCLNIDEDMKDYDEYELELSNYLVNSGVYTDPPASRQSV</sequence>
<accession>A0A7J7JYB2</accession>
<evidence type="ECO:0000313" key="2">
    <source>
        <dbReference type="EMBL" id="KAF6030681.1"/>
    </source>
</evidence>
<evidence type="ECO:0000313" key="3">
    <source>
        <dbReference type="Proteomes" id="UP000593567"/>
    </source>
</evidence>
<protein>
    <submittedName>
        <fullName evidence="2">Uncharacterized protein</fullName>
    </submittedName>
</protein>
<gene>
    <name evidence="2" type="ORF">EB796_011029</name>
</gene>
<reference evidence="2" key="1">
    <citation type="submission" date="2020-06" db="EMBL/GenBank/DDBJ databases">
        <title>Draft genome of Bugula neritina, a colonial animal packing powerful symbionts and potential medicines.</title>
        <authorList>
            <person name="Rayko M."/>
        </authorList>
    </citation>
    <scope>NUCLEOTIDE SEQUENCE [LARGE SCALE GENOMIC DNA]</scope>
    <source>
        <strain evidence="2">Kwan_BN1</strain>
    </source>
</reference>
<dbReference type="EMBL" id="VXIV02001681">
    <property type="protein sequence ID" value="KAF6030681.1"/>
    <property type="molecule type" value="Genomic_DNA"/>
</dbReference>
<feature type="compositionally biased region" description="Basic and acidic residues" evidence="1">
    <location>
        <begin position="151"/>
        <end position="162"/>
    </location>
</feature>
<evidence type="ECO:0000256" key="1">
    <source>
        <dbReference type="SAM" id="MobiDB-lite"/>
    </source>
</evidence>
<name>A0A7J7JYB2_BUGNE</name>
<dbReference type="OrthoDB" id="10016177at2759"/>
<keyword evidence="3" id="KW-1185">Reference proteome</keyword>
<proteinExistence type="predicted"/>
<feature type="region of interest" description="Disordered" evidence="1">
    <location>
        <begin position="148"/>
        <end position="214"/>
    </location>
</feature>
<dbReference type="Proteomes" id="UP000593567">
    <property type="component" value="Unassembled WGS sequence"/>
</dbReference>
<organism evidence="2 3">
    <name type="scientific">Bugula neritina</name>
    <name type="common">Brown bryozoan</name>
    <name type="synonym">Sertularia neritina</name>
    <dbReference type="NCBI Taxonomy" id="10212"/>
    <lineage>
        <taxon>Eukaryota</taxon>
        <taxon>Metazoa</taxon>
        <taxon>Spiralia</taxon>
        <taxon>Lophotrochozoa</taxon>
        <taxon>Bryozoa</taxon>
        <taxon>Gymnolaemata</taxon>
        <taxon>Cheilostomatida</taxon>
        <taxon>Flustrina</taxon>
        <taxon>Buguloidea</taxon>
        <taxon>Bugulidae</taxon>
        <taxon>Bugula</taxon>
    </lineage>
</organism>
<dbReference type="AlphaFoldDB" id="A0A7J7JYB2"/>
<comment type="caution">
    <text evidence="2">The sequence shown here is derived from an EMBL/GenBank/DDBJ whole genome shotgun (WGS) entry which is preliminary data.</text>
</comment>